<evidence type="ECO:0000256" key="4">
    <source>
        <dbReference type="ARBA" id="ARBA00022448"/>
    </source>
</evidence>
<dbReference type="GO" id="GO:0032258">
    <property type="term" value="P:cytoplasm to vacuole targeting by the Cvt pathway"/>
    <property type="evidence" value="ECO:0007669"/>
    <property type="project" value="TreeGrafter"/>
</dbReference>
<protein>
    <recommendedName>
        <fullName evidence="3">Conserved oligomeric Golgi complex subunit 8</fullName>
    </recommendedName>
    <alternativeName>
        <fullName evidence="8">Component of oligomeric Golgi complex 8</fullName>
    </alternativeName>
</protein>
<organism evidence="9 10">
    <name type="scientific">Zygosaccharomyces mellis</name>
    <dbReference type="NCBI Taxonomy" id="42258"/>
    <lineage>
        <taxon>Eukaryota</taxon>
        <taxon>Fungi</taxon>
        <taxon>Dikarya</taxon>
        <taxon>Ascomycota</taxon>
        <taxon>Saccharomycotina</taxon>
        <taxon>Saccharomycetes</taxon>
        <taxon>Saccharomycetales</taxon>
        <taxon>Saccharomycetaceae</taxon>
        <taxon>Zygosaccharomyces</taxon>
    </lineage>
</organism>
<dbReference type="GO" id="GO:0017119">
    <property type="term" value="C:Golgi transport complex"/>
    <property type="evidence" value="ECO:0007669"/>
    <property type="project" value="InterPro"/>
</dbReference>
<evidence type="ECO:0000256" key="3">
    <source>
        <dbReference type="ARBA" id="ARBA00020983"/>
    </source>
</evidence>
<reference evidence="9 10" key="1">
    <citation type="submission" date="2019-01" db="EMBL/GenBank/DDBJ databases">
        <title>Draft Genome Sequencing of Zygosaccharomyces mellis Ca-7.</title>
        <authorList>
            <person name="Shiwa Y."/>
            <person name="Kanesaki Y."/>
            <person name="Ishige T."/>
            <person name="Mura K."/>
            <person name="Hori T."/>
            <person name="Tamura T."/>
        </authorList>
    </citation>
    <scope>NUCLEOTIDE SEQUENCE [LARGE SCALE GENOMIC DNA]</scope>
    <source>
        <strain evidence="9 10">Ca-7</strain>
    </source>
</reference>
<dbReference type="Proteomes" id="UP000301737">
    <property type="component" value="Unassembled WGS sequence"/>
</dbReference>
<dbReference type="PANTHER" id="PTHR21311">
    <property type="entry name" value="CONSERVED OLIGOMERIC GOLGI COMPLEX COMPONENT 8"/>
    <property type="match status" value="1"/>
</dbReference>
<dbReference type="GO" id="GO:0006891">
    <property type="term" value="P:intra-Golgi vesicle-mediated transport"/>
    <property type="evidence" value="ECO:0007669"/>
    <property type="project" value="TreeGrafter"/>
</dbReference>
<evidence type="ECO:0000256" key="2">
    <source>
        <dbReference type="ARBA" id="ARBA00006419"/>
    </source>
</evidence>
<evidence type="ECO:0000256" key="5">
    <source>
        <dbReference type="ARBA" id="ARBA00022927"/>
    </source>
</evidence>
<name>A0A4C2E8E4_9SACH</name>
<proteinExistence type="inferred from homology"/>
<evidence type="ECO:0000313" key="10">
    <source>
        <dbReference type="Proteomes" id="UP000301737"/>
    </source>
</evidence>
<dbReference type="PANTHER" id="PTHR21311:SF0">
    <property type="entry name" value="CONSERVED OLIGOMERIC GOLGI COMPLEX SUBUNIT 8"/>
    <property type="match status" value="1"/>
</dbReference>
<evidence type="ECO:0000256" key="7">
    <source>
        <dbReference type="ARBA" id="ARBA00023136"/>
    </source>
</evidence>
<sequence length="461" mass="52393">MDEILDAAIDPEHLSKDEKRYCLEILEQILQSDTTQYDAYFSSKPTPGSIVEDIAEVSAQIVSIEKQIKRLLVENKDEVLRKVLDDSSTGKLADIQNELEQLWELDESAEAKAKESKGSDEVTEHDSAVREIFDQEQHVQKKQDDQFHIALKKLKQRMSQNEANAPGSLGDLASVLENLNSITDLMELPFLARTCIRTGHYQEVVMLYTHTKSLQLKFPGSSTVKQVCNGVLDEITNTMLTGLVKLLSTNVTVNSIKKILNYLAAIPPFDDMESSLLLRVFLYMRFDFIQREIASYSLKMDPPNDSLIEMVVKRKIEVLREYAYMSSGVFTEMFASPSEPVCIKLATELTPEEDRQTTDDTTTATATIPKRDVPVETNLLILQFVNECISWLLNDLSQAGLQGKLNDSVCLQLVYCSFRLHDLNQNYHKLFLNKLYESKLFTASQIKNAIHKRKELASRYS</sequence>
<evidence type="ECO:0000256" key="1">
    <source>
        <dbReference type="ARBA" id="ARBA00004395"/>
    </source>
</evidence>
<keyword evidence="7" id="KW-0472">Membrane</keyword>
<evidence type="ECO:0000313" key="9">
    <source>
        <dbReference type="EMBL" id="GCE98642.1"/>
    </source>
</evidence>
<keyword evidence="10" id="KW-1185">Reference proteome</keyword>
<comment type="subcellular location">
    <subcellularLocation>
        <location evidence="1">Golgi apparatus membrane</location>
        <topology evidence="1">Peripheral membrane protein</topology>
    </subcellularLocation>
</comment>
<keyword evidence="6" id="KW-0333">Golgi apparatus</keyword>
<gene>
    <name evidence="9" type="ORF">ZYGM_001381</name>
</gene>
<keyword evidence="5" id="KW-0653">Protein transport</keyword>
<dbReference type="InterPro" id="IPR007255">
    <property type="entry name" value="COG8"/>
</dbReference>
<evidence type="ECO:0000256" key="6">
    <source>
        <dbReference type="ARBA" id="ARBA00023034"/>
    </source>
</evidence>
<comment type="similarity">
    <text evidence="2">Belongs to the COG8 family.</text>
</comment>
<keyword evidence="4" id="KW-0813">Transport</keyword>
<dbReference type="OrthoDB" id="1661054at2759"/>
<evidence type="ECO:0000256" key="8">
    <source>
        <dbReference type="ARBA" id="ARBA00031347"/>
    </source>
</evidence>
<dbReference type="GO" id="GO:0000139">
    <property type="term" value="C:Golgi membrane"/>
    <property type="evidence" value="ECO:0007669"/>
    <property type="project" value="UniProtKB-SubCell"/>
</dbReference>
<accession>A0A4C2E8E4</accession>
<comment type="caution">
    <text evidence="9">The sequence shown here is derived from an EMBL/GenBank/DDBJ whole genome shotgun (WGS) entry which is preliminary data.</text>
</comment>
<dbReference type="EMBL" id="BIMX01000006">
    <property type="protein sequence ID" value="GCE98642.1"/>
    <property type="molecule type" value="Genomic_DNA"/>
</dbReference>
<dbReference type="AlphaFoldDB" id="A0A4C2E8E4"/>
<dbReference type="Pfam" id="PF04124">
    <property type="entry name" value="Dor1"/>
    <property type="match status" value="1"/>
</dbReference>